<organism evidence="5">
    <name type="scientific">Uncultured Desulfatiglans sp</name>
    <dbReference type="NCBI Taxonomy" id="1748965"/>
    <lineage>
        <taxon>Bacteria</taxon>
        <taxon>Pseudomonadati</taxon>
        <taxon>Thermodesulfobacteriota</taxon>
        <taxon>Desulfobacteria</taxon>
        <taxon>Desulfatiglandales</taxon>
        <taxon>Desulfatiglandaceae</taxon>
        <taxon>Desulfatiglans</taxon>
        <taxon>environmental samples</taxon>
    </lineage>
</organism>
<evidence type="ECO:0000313" key="5">
    <source>
        <dbReference type="EMBL" id="VBB42052.1"/>
    </source>
</evidence>
<comment type="similarity">
    <text evidence="1">Belongs to the glycosyltransferase 2 family.</text>
</comment>
<dbReference type="AlphaFoldDB" id="A0A653A320"/>
<feature type="domain" description="Glycosyltransferase 2-like" evidence="4">
    <location>
        <begin position="4"/>
        <end position="124"/>
    </location>
</feature>
<dbReference type="GO" id="GO:0016757">
    <property type="term" value="F:glycosyltransferase activity"/>
    <property type="evidence" value="ECO:0007669"/>
    <property type="project" value="UniProtKB-KW"/>
</dbReference>
<gene>
    <name evidence="5" type="ORF">TRIP_B200192</name>
</gene>
<evidence type="ECO:0000256" key="1">
    <source>
        <dbReference type="ARBA" id="ARBA00006739"/>
    </source>
</evidence>
<evidence type="ECO:0000256" key="3">
    <source>
        <dbReference type="ARBA" id="ARBA00022679"/>
    </source>
</evidence>
<dbReference type="InterPro" id="IPR001173">
    <property type="entry name" value="Glyco_trans_2-like"/>
</dbReference>
<accession>A0A653A320</accession>
<dbReference type="EMBL" id="UPXX01000013">
    <property type="protein sequence ID" value="VBB42052.1"/>
    <property type="molecule type" value="Genomic_DNA"/>
</dbReference>
<proteinExistence type="inferred from homology"/>
<sequence>MIDVVIVTYNRKPLLFRNLDRLKSSSLIRKVIVVDNASADGTLREGRVRYPDVHWIASPANEGCIAWNRGMEAVRTPWALILDDDCFVQDAPLEQACAFAARTPSIGLAAFNVISEKTGSSEWGATIDGIRTATDWPNAIGACMLTNTQAFRSVGGYKDFFLCFNDLELVLNLWRNGYRVVFHPDWTACHLGPRPAPSERRFPYEIRNLLWTAWGHLDTPFCFALTLKFVSAAIFDLSGRHLSEQILRPAWTGIRKGRRMRDRSKPKVPPHIRRLLFKNLFLSGRTRSLRNRLMPPFQLGPVKNRD</sequence>
<dbReference type="PANTHER" id="PTHR43179">
    <property type="entry name" value="RHAMNOSYLTRANSFERASE WBBL"/>
    <property type="match status" value="1"/>
</dbReference>
<name>A0A653A320_UNCDX</name>
<evidence type="ECO:0000256" key="2">
    <source>
        <dbReference type="ARBA" id="ARBA00022676"/>
    </source>
</evidence>
<dbReference type="Pfam" id="PF00535">
    <property type="entry name" value="Glycos_transf_2"/>
    <property type="match status" value="1"/>
</dbReference>
<dbReference type="InterPro" id="IPR029044">
    <property type="entry name" value="Nucleotide-diphossugar_trans"/>
</dbReference>
<reference evidence="5" key="1">
    <citation type="submission" date="2018-07" db="EMBL/GenBank/DDBJ databases">
        <authorList>
            <consortium name="Genoscope - CEA"/>
            <person name="William W."/>
        </authorList>
    </citation>
    <scope>NUCLEOTIDE SEQUENCE</scope>
    <source>
        <strain evidence="5">IK1</strain>
    </source>
</reference>
<keyword evidence="2" id="KW-0328">Glycosyltransferase</keyword>
<dbReference type="SUPFAM" id="SSF53448">
    <property type="entry name" value="Nucleotide-diphospho-sugar transferases"/>
    <property type="match status" value="1"/>
</dbReference>
<keyword evidence="3" id="KW-0808">Transferase</keyword>
<dbReference type="Gene3D" id="3.90.550.10">
    <property type="entry name" value="Spore Coat Polysaccharide Biosynthesis Protein SpsA, Chain A"/>
    <property type="match status" value="1"/>
</dbReference>
<evidence type="ECO:0000259" key="4">
    <source>
        <dbReference type="Pfam" id="PF00535"/>
    </source>
</evidence>
<dbReference type="PANTHER" id="PTHR43179:SF12">
    <property type="entry name" value="GALACTOFURANOSYLTRANSFERASE GLFT2"/>
    <property type="match status" value="1"/>
</dbReference>
<protein>
    <recommendedName>
        <fullName evidence="4">Glycosyltransferase 2-like domain-containing protein</fullName>
    </recommendedName>
</protein>